<sequence length="67" mass="7721">MPEHQDEKRQYHALRKHIEELLDSGAVITERSPLTLSLGGRILRVKHGMVVSFHALPDAFERSFGRR</sequence>
<reference evidence="1 2" key="1">
    <citation type="submission" date="2015-02" db="EMBL/GenBank/DDBJ databases">
        <title>Draft genome sequence of Pseudomonas stutzeri NT0128 isolated from wheat (Triticum turgidum) rhizosphere.</title>
        <authorList>
            <person name="Tovi N."/>
            <person name="Frenk S."/>
            <person name="Hadar Y."/>
            <person name="Minz D."/>
        </authorList>
    </citation>
    <scope>NUCLEOTIDE SEQUENCE [LARGE SCALE GENOMIC DNA]</scope>
    <source>
        <strain evidence="1 2">NT0128</strain>
    </source>
</reference>
<dbReference type="RefSeq" id="WP_045161115.1">
    <property type="nucleotide sequence ID" value="NZ_JYHV01000012.1"/>
</dbReference>
<accession>A0A0D9AUR2</accession>
<evidence type="ECO:0000313" key="1">
    <source>
        <dbReference type="EMBL" id="KJH83126.1"/>
    </source>
</evidence>
<proteinExistence type="predicted"/>
<organism evidence="1 2">
    <name type="scientific">Stutzerimonas stutzeri</name>
    <name type="common">Pseudomonas stutzeri</name>
    <dbReference type="NCBI Taxonomy" id="316"/>
    <lineage>
        <taxon>Bacteria</taxon>
        <taxon>Pseudomonadati</taxon>
        <taxon>Pseudomonadota</taxon>
        <taxon>Gammaproteobacteria</taxon>
        <taxon>Pseudomonadales</taxon>
        <taxon>Pseudomonadaceae</taxon>
        <taxon>Stutzerimonas</taxon>
    </lineage>
</organism>
<protein>
    <submittedName>
        <fullName evidence="1">Uncharacterized protein</fullName>
    </submittedName>
</protein>
<dbReference type="OrthoDB" id="6889028at2"/>
<comment type="caution">
    <text evidence="1">The sequence shown here is derived from an EMBL/GenBank/DDBJ whole genome shotgun (WGS) entry which is preliminary data.</text>
</comment>
<dbReference type="Proteomes" id="UP000032487">
    <property type="component" value="Unassembled WGS sequence"/>
</dbReference>
<dbReference type="AlphaFoldDB" id="A0A0D9AUR2"/>
<dbReference type="PATRIC" id="fig|316.101.peg.111"/>
<dbReference type="EMBL" id="JYHV01000012">
    <property type="protein sequence ID" value="KJH83126.1"/>
    <property type="molecule type" value="Genomic_DNA"/>
</dbReference>
<name>A0A0D9AUR2_STUST</name>
<gene>
    <name evidence="1" type="ORF">UF78_05890</name>
</gene>
<evidence type="ECO:0000313" key="2">
    <source>
        <dbReference type="Proteomes" id="UP000032487"/>
    </source>
</evidence>